<evidence type="ECO:0000259" key="9">
    <source>
        <dbReference type="Pfam" id="PF16922"/>
    </source>
</evidence>
<dbReference type="EMBL" id="JAQJAE010000004">
    <property type="protein sequence ID" value="KAJ5598232.1"/>
    <property type="molecule type" value="Genomic_DNA"/>
</dbReference>
<keyword evidence="5 6" id="KW-0539">Nucleus</keyword>
<feature type="domain" description="DNA replication complex GINS protein SLD5 C-terminal" evidence="9">
    <location>
        <begin position="213"/>
        <end position="270"/>
    </location>
</feature>
<dbReference type="CDD" id="cd11711">
    <property type="entry name" value="GINS_A_Sld5"/>
    <property type="match status" value="1"/>
</dbReference>
<feature type="region of interest" description="Disordered" evidence="7">
    <location>
        <begin position="135"/>
        <end position="161"/>
    </location>
</feature>
<dbReference type="SUPFAM" id="SSF158573">
    <property type="entry name" value="GINS helical bundle-like"/>
    <property type="match status" value="1"/>
</dbReference>
<evidence type="ECO:0000256" key="3">
    <source>
        <dbReference type="ARBA" id="ARBA00014804"/>
    </source>
</evidence>
<gene>
    <name evidence="10" type="ORF">N7537_008316</name>
</gene>
<dbReference type="AlphaFoldDB" id="A0AAD6GZG1"/>
<dbReference type="GO" id="GO:0000727">
    <property type="term" value="P:double-strand break repair via break-induced replication"/>
    <property type="evidence" value="ECO:0007669"/>
    <property type="project" value="TreeGrafter"/>
</dbReference>
<organism evidence="10 11">
    <name type="scientific">Penicillium hordei</name>
    <dbReference type="NCBI Taxonomy" id="40994"/>
    <lineage>
        <taxon>Eukaryota</taxon>
        <taxon>Fungi</taxon>
        <taxon>Dikarya</taxon>
        <taxon>Ascomycota</taxon>
        <taxon>Pezizomycotina</taxon>
        <taxon>Eurotiomycetes</taxon>
        <taxon>Eurotiomycetidae</taxon>
        <taxon>Eurotiales</taxon>
        <taxon>Aspergillaceae</taxon>
        <taxon>Penicillium</taxon>
    </lineage>
</organism>
<dbReference type="InterPro" id="IPR008591">
    <property type="entry name" value="GINS_Sld5"/>
</dbReference>
<name>A0AAD6GZG1_9EURO</name>
<dbReference type="InterPro" id="IPR031633">
    <property type="entry name" value="SLD5_C"/>
</dbReference>
<dbReference type="Pfam" id="PF16922">
    <property type="entry name" value="SLD5_C"/>
    <property type="match status" value="1"/>
</dbReference>
<keyword evidence="4 6" id="KW-0235">DNA replication</keyword>
<dbReference type="GeneID" id="81589613"/>
<dbReference type="PIRSF" id="PIRSF007764">
    <property type="entry name" value="Sld5"/>
    <property type="match status" value="1"/>
</dbReference>
<sequence length="270" mass="29719">MDIDDILASVDRGPGASLESAALDHQLLTRFWVAERAVSEVLPWPAPLMERIMDRMRIQIETIEDLAASSDTTLPTTANTHNPNLNLRLSILQTDLARSQYIVRSLLRARLAKITKYSMHYLVLLASRNKNSLASQTQSTASSQNPNQQPEDSVPDISGLTDLAPLSEPESSFLHAHQTLLAGHYAGSFMGAFPRQLRRLDDNAGGTSMIQGPELREVVFVRCLGAEVPVVVGGEEEQYGTGVTMRMGDVWVVRWEGVKGAWGRGEVELL</sequence>
<dbReference type="CDD" id="cd21692">
    <property type="entry name" value="GINS_B_Sld5"/>
    <property type="match status" value="1"/>
</dbReference>
<reference evidence="10" key="2">
    <citation type="submission" date="2023-01" db="EMBL/GenBank/DDBJ databases">
        <authorList>
            <person name="Petersen C."/>
        </authorList>
    </citation>
    <scope>NUCLEOTIDE SEQUENCE</scope>
    <source>
        <strain evidence="10">IBT 12815</strain>
    </source>
</reference>
<evidence type="ECO:0000256" key="5">
    <source>
        <dbReference type="ARBA" id="ARBA00023242"/>
    </source>
</evidence>
<dbReference type="GO" id="GO:0006261">
    <property type="term" value="P:DNA-templated DNA replication"/>
    <property type="evidence" value="ECO:0007669"/>
    <property type="project" value="InterPro"/>
</dbReference>
<evidence type="ECO:0000313" key="10">
    <source>
        <dbReference type="EMBL" id="KAJ5598232.1"/>
    </source>
</evidence>
<dbReference type="Proteomes" id="UP001213799">
    <property type="component" value="Unassembled WGS sequence"/>
</dbReference>
<dbReference type="Pfam" id="PF05916">
    <property type="entry name" value="Sld5"/>
    <property type="match status" value="1"/>
</dbReference>
<dbReference type="InterPro" id="IPR038749">
    <property type="entry name" value="Sld5_GINS_A"/>
</dbReference>
<evidence type="ECO:0000313" key="11">
    <source>
        <dbReference type="Proteomes" id="UP001213799"/>
    </source>
</evidence>
<protein>
    <recommendedName>
        <fullName evidence="3 6">DNA replication complex GINS protein SLD5</fullName>
    </recommendedName>
</protein>
<comment type="function">
    <text evidence="6">The GINS complex plays an essential role in the initiation of DNA replication.</text>
</comment>
<reference evidence="10" key="1">
    <citation type="journal article" date="2023" name="IMA Fungus">
        <title>Comparative genomic study of the Penicillium genus elucidates a diverse pangenome and 15 lateral gene transfer events.</title>
        <authorList>
            <person name="Petersen C."/>
            <person name="Sorensen T."/>
            <person name="Nielsen M.R."/>
            <person name="Sondergaard T.E."/>
            <person name="Sorensen J.L."/>
            <person name="Fitzpatrick D.A."/>
            <person name="Frisvad J.C."/>
            <person name="Nielsen K.L."/>
        </authorList>
    </citation>
    <scope>NUCLEOTIDE SEQUENCE</scope>
    <source>
        <strain evidence="10">IBT 12815</strain>
    </source>
</reference>
<evidence type="ECO:0000256" key="6">
    <source>
        <dbReference type="PIRNR" id="PIRNR007764"/>
    </source>
</evidence>
<dbReference type="InterPro" id="IPR021151">
    <property type="entry name" value="GINS_A"/>
</dbReference>
<dbReference type="PANTHER" id="PTHR21206:SF0">
    <property type="entry name" value="DNA REPLICATION COMPLEX GINS PROTEIN SLD5"/>
    <property type="match status" value="1"/>
</dbReference>
<comment type="subcellular location">
    <subcellularLocation>
        <location evidence="1 6">Nucleus</location>
    </subcellularLocation>
</comment>
<proteinExistence type="inferred from homology"/>
<dbReference type="GO" id="GO:0000811">
    <property type="term" value="C:GINS complex"/>
    <property type="evidence" value="ECO:0007669"/>
    <property type="project" value="UniProtKB-UniRule"/>
</dbReference>
<keyword evidence="11" id="KW-1185">Reference proteome</keyword>
<evidence type="ECO:0000259" key="8">
    <source>
        <dbReference type="Pfam" id="PF05916"/>
    </source>
</evidence>
<feature type="domain" description="GINS subunit" evidence="8">
    <location>
        <begin position="75"/>
        <end position="138"/>
    </location>
</feature>
<evidence type="ECO:0000256" key="2">
    <source>
        <dbReference type="ARBA" id="ARBA00008187"/>
    </source>
</evidence>
<evidence type="ECO:0000256" key="7">
    <source>
        <dbReference type="SAM" id="MobiDB-lite"/>
    </source>
</evidence>
<dbReference type="InterPro" id="IPR036224">
    <property type="entry name" value="GINS_bundle-like_dom_sf"/>
</dbReference>
<feature type="compositionally biased region" description="Low complexity" evidence="7">
    <location>
        <begin position="135"/>
        <end position="150"/>
    </location>
</feature>
<comment type="similarity">
    <text evidence="2 6">Belongs to the GINS4/SLD5 family.</text>
</comment>
<dbReference type="RefSeq" id="XP_056751447.1">
    <property type="nucleotide sequence ID" value="XM_056899371.1"/>
</dbReference>
<evidence type="ECO:0000256" key="1">
    <source>
        <dbReference type="ARBA" id="ARBA00004123"/>
    </source>
</evidence>
<dbReference type="Gene3D" id="1.20.58.1030">
    <property type="match status" value="1"/>
</dbReference>
<comment type="caution">
    <text evidence="10">The sequence shown here is derived from an EMBL/GenBank/DDBJ whole genome shotgun (WGS) entry which is preliminary data.</text>
</comment>
<evidence type="ECO:0000256" key="4">
    <source>
        <dbReference type="ARBA" id="ARBA00022705"/>
    </source>
</evidence>
<dbReference type="PANTHER" id="PTHR21206">
    <property type="entry name" value="SLD5 PROTEIN"/>
    <property type="match status" value="1"/>
</dbReference>
<accession>A0AAD6GZG1</accession>